<feature type="compositionally biased region" description="Basic and acidic residues" evidence="6">
    <location>
        <begin position="1"/>
        <end position="24"/>
    </location>
</feature>
<sequence>MKRKAADEKDLEGPDQHPSKRLLVDEAQQQPDDTTEPDGDAGADTGSVFSAADSAHASIHTSSTTPQPTPTHGTAAGTSITASSPGSRISRRFPSDLKTIKCSYAGCPKTFNRPARLAAHLRSHTNDRPHRCSYPDCGKAYLEEKHLTQHIKGSHTHEKKYTCLEPGCDKSFVTATRLRRHAAVHEGADRFRCRDFAGCSQSFRKHQTLQRHVRVVHLGQAAYPCGNDGCDGGFDTAGALRRHIEREHGELRFWCAECAGTNDNAEEDDDGQGGRRVGFTTLLLLQAHMRREHMSCMFCEARCGTQRDLEHHIDLHHSGTTVEDRKTVPCIWEGCDKKFTRVSNLNTHVKTAHEGHRFVCGEVDTFETPDIADWNWTEEGCGHAFMSKLKLEEHVRFVHLGRQRPPRMYAVGVVHPESLVKETAGVVGVGRGRDIACAFEGCAARFIRHHDLQRHLVGDHGGGEEQEDLGEAPGGGPPAPAPVAGMGGGGGGGEFAIDPKLQQQIEMGGAVKREEEDDNDDDDNDEPLEPFWFAADDPLPHESQQESFETEWAEMRRLIDLDALVDRKP</sequence>
<evidence type="ECO:0000256" key="5">
    <source>
        <dbReference type="PROSITE-ProRule" id="PRU00042"/>
    </source>
</evidence>
<feature type="region of interest" description="Disordered" evidence="6">
    <location>
        <begin position="457"/>
        <end position="547"/>
    </location>
</feature>
<keyword evidence="2" id="KW-0677">Repeat</keyword>
<comment type="caution">
    <text evidence="8">The sequence shown here is derived from an EMBL/GenBank/DDBJ whole genome shotgun (WGS) entry which is preliminary data.</text>
</comment>
<reference evidence="8" key="1">
    <citation type="submission" date="2023-06" db="EMBL/GenBank/DDBJ databases">
        <title>Genome-scale phylogeny and comparative genomics of the fungal order Sordariales.</title>
        <authorList>
            <consortium name="Lawrence Berkeley National Laboratory"/>
            <person name="Hensen N."/>
            <person name="Bonometti L."/>
            <person name="Westerberg I."/>
            <person name="Brannstrom I.O."/>
            <person name="Guillou S."/>
            <person name="Cros-Aarteil S."/>
            <person name="Calhoun S."/>
            <person name="Haridas S."/>
            <person name="Kuo A."/>
            <person name="Mondo S."/>
            <person name="Pangilinan J."/>
            <person name="Riley R."/>
            <person name="LaButti K."/>
            <person name="Andreopoulos B."/>
            <person name="Lipzen A."/>
            <person name="Chen C."/>
            <person name="Yanf M."/>
            <person name="Daum C."/>
            <person name="Ng V."/>
            <person name="Clum A."/>
            <person name="Steindorff A."/>
            <person name="Ohm R."/>
            <person name="Martin F."/>
            <person name="Silar P."/>
            <person name="Natvig D."/>
            <person name="Lalanne C."/>
            <person name="Gautier V."/>
            <person name="Ament-velasquez S.L."/>
            <person name="Kruys A."/>
            <person name="Hutchinson M.I."/>
            <person name="Powell A.J."/>
            <person name="Barry K."/>
            <person name="Miller A.N."/>
            <person name="Grigoriev I.V."/>
            <person name="Debuchy R."/>
            <person name="Gladieux P."/>
            <person name="Thoren M.H."/>
            <person name="Johannesson H."/>
        </authorList>
    </citation>
    <scope>NUCLEOTIDE SEQUENCE</scope>
    <source>
        <strain evidence="8">SMH3391-2</strain>
    </source>
</reference>
<dbReference type="PROSITE" id="PS50157">
    <property type="entry name" value="ZINC_FINGER_C2H2_2"/>
    <property type="match status" value="6"/>
</dbReference>
<feature type="compositionally biased region" description="Gly residues" evidence="6">
    <location>
        <begin position="485"/>
        <end position="494"/>
    </location>
</feature>
<keyword evidence="4" id="KW-0862">Zinc</keyword>
<feature type="domain" description="C2H2-type" evidence="7">
    <location>
        <begin position="100"/>
        <end position="129"/>
    </location>
</feature>
<evidence type="ECO:0000256" key="1">
    <source>
        <dbReference type="ARBA" id="ARBA00022723"/>
    </source>
</evidence>
<dbReference type="PROSITE" id="PS00028">
    <property type="entry name" value="ZINC_FINGER_C2H2_1"/>
    <property type="match status" value="6"/>
</dbReference>
<dbReference type="AlphaFoldDB" id="A0AA39XB44"/>
<evidence type="ECO:0000313" key="9">
    <source>
        <dbReference type="Proteomes" id="UP001174934"/>
    </source>
</evidence>
<dbReference type="GO" id="GO:0000981">
    <property type="term" value="F:DNA-binding transcription factor activity, RNA polymerase II-specific"/>
    <property type="evidence" value="ECO:0007669"/>
    <property type="project" value="TreeGrafter"/>
</dbReference>
<dbReference type="SMART" id="SM00355">
    <property type="entry name" value="ZnF_C2H2"/>
    <property type="match status" value="9"/>
</dbReference>
<evidence type="ECO:0000256" key="3">
    <source>
        <dbReference type="ARBA" id="ARBA00022771"/>
    </source>
</evidence>
<dbReference type="EMBL" id="JAULSR010000002">
    <property type="protein sequence ID" value="KAK0630673.1"/>
    <property type="molecule type" value="Genomic_DNA"/>
</dbReference>
<evidence type="ECO:0000256" key="4">
    <source>
        <dbReference type="ARBA" id="ARBA00022833"/>
    </source>
</evidence>
<keyword evidence="9" id="KW-1185">Reference proteome</keyword>
<feature type="domain" description="C2H2-type" evidence="7">
    <location>
        <begin position="376"/>
        <end position="404"/>
    </location>
</feature>
<name>A0AA39XB44_9PEZI</name>
<feature type="domain" description="C2H2-type" evidence="7">
    <location>
        <begin position="130"/>
        <end position="160"/>
    </location>
</feature>
<dbReference type="Gene3D" id="3.30.160.60">
    <property type="entry name" value="Classic Zinc Finger"/>
    <property type="match status" value="5"/>
</dbReference>
<dbReference type="InterPro" id="IPR013087">
    <property type="entry name" value="Znf_C2H2_type"/>
</dbReference>
<keyword evidence="1" id="KW-0479">Metal-binding</keyword>
<organism evidence="8 9">
    <name type="scientific">Bombardia bombarda</name>
    <dbReference type="NCBI Taxonomy" id="252184"/>
    <lineage>
        <taxon>Eukaryota</taxon>
        <taxon>Fungi</taxon>
        <taxon>Dikarya</taxon>
        <taxon>Ascomycota</taxon>
        <taxon>Pezizomycotina</taxon>
        <taxon>Sordariomycetes</taxon>
        <taxon>Sordariomycetidae</taxon>
        <taxon>Sordariales</taxon>
        <taxon>Lasiosphaeriaceae</taxon>
        <taxon>Bombardia</taxon>
    </lineage>
</organism>
<feature type="compositionally biased region" description="Low complexity" evidence="6">
    <location>
        <begin position="50"/>
        <end position="79"/>
    </location>
</feature>
<evidence type="ECO:0000256" key="6">
    <source>
        <dbReference type="SAM" id="MobiDB-lite"/>
    </source>
</evidence>
<evidence type="ECO:0000256" key="2">
    <source>
        <dbReference type="ARBA" id="ARBA00022737"/>
    </source>
</evidence>
<dbReference type="GO" id="GO:0008270">
    <property type="term" value="F:zinc ion binding"/>
    <property type="evidence" value="ECO:0007669"/>
    <property type="project" value="UniProtKB-KW"/>
</dbReference>
<dbReference type="GO" id="GO:0005634">
    <property type="term" value="C:nucleus"/>
    <property type="evidence" value="ECO:0007669"/>
    <property type="project" value="UniProtKB-ARBA"/>
</dbReference>
<dbReference type="InterPro" id="IPR036236">
    <property type="entry name" value="Znf_C2H2_sf"/>
</dbReference>
<feature type="domain" description="C2H2-type" evidence="7">
    <location>
        <begin position="328"/>
        <end position="358"/>
    </location>
</feature>
<dbReference type="Pfam" id="PF00096">
    <property type="entry name" value="zf-C2H2"/>
    <property type="match status" value="3"/>
</dbReference>
<keyword evidence="3 5" id="KW-0863">Zinc-finger</keyword>
<dbReference type="PANTHER" id="PTHR19818">
    <property type="entry name" value="ZINC FINGER PROTEIN ZIC AND GLI"/>
    <property type="match status" value="1"/>
</dbReference>
<dbReference type="InterPro" id="IPR050329">
    <property type="entry name" value="GLI_C2H2-zinc-finger"/>
</dbReference>
<dbReference type="GO" id="GO:0000978">
    <property type="term" value="F:RNA polymerase II cis-regulatory region sequence-specific DNA binding"/>
    <property type="evidence" value="ECO:0007669"/>
    <property type="project" value="TreeGrafter"/>
</dbReference>
<accession>A0AA39XB44</accession>
<evidence type="ECO:0000259" key="7">
    <source>
        <dbReference type="PROSITE" id="PS50157"/>
    </source>
</evidence>
<feature type="domain" description="C2H2-type" evidence="7">
    <location>
        <begin position="191"/>
        <end position="222"/>
    </location>
</feature>
<feature type="region of interest" description="Disordered" evidence="6">
    <location>
        <begin position="1"/>
        <end position="92"/>
    </location>
</feature>
<dbReference type="SUPFAM" id="SSF57667">
    <property type="entry name" value="beta-beta-alpha zinc fingers"/>
    <property type="match status" value="4"/>
</dbReference>
<dbReference type="Proteomes" id="UP001174934">
    <property type="component" value="Unassembled WGS sequence"/>
</dbReference>
<protein>
    <recommendedName>
        <fullName evidence="7">C2H2-type domain-containing protein</fullName>
    </recommendedName>
</protein>
<feature type="domain" description="C2H2-type" evidence="7">
    <location>
        <begin position="161"/>
        <end position="190"/>
    </location>
</feature>
<feature type="compositionally biased region" description="Acidic residues" evidence="6">
    <location>
        <begin position="515"/>
        <end position="528"/>
    </location>
</feature>
<dbReference type="PANTHER" id="PTHR19818:SF139">
    <property type="entry name" value="PAIR-RULE PROTEIN ODD-PAIRED"/>
    <property type="match status" value="1"/>
</dbReference>
<evidence type="ECO:0000313" key="8">
    <source>
        <dbReference type="EMBL" id="KAK0630673.1"/>
    </source>
</evidence>
<gene>
    <name evidence="8" type="ORF">B0T17DRAFT_598818</name>
</gene>
<dbReference type="GO" id="GO:0045944">
    <property type="term" value="P:positive regulation of transcription by RNA polymerase II"/>
    <property type="evidence" value="ECO:0007669"/>
    <property type="project" value="UniProtKB-ARBA"/>
</dbReference>
<proteinExistence type="predicted"/>